<proteinExistence type="predicted"/>
<dbReference type="EMBL" id="JAKLTR010000001">
    <property type="protein sequence ID" value="MCG2612930.1"/>
    <property type="molecule type" value="Genomic_DNA"/>
</dbReference>
<sequence length="470" mass="54322">MKQILIAGLFLVTAFTQCRSKNNHPATDALVANYEDSTRYKPVNYVELKHPEWSKAATIYEVNIRQYTPEGTFNAFTPHLPRLKEMGIDIIWLMPIHPIGVKNRKGSLGSEYSVKDYYAVNPEFGTMNDLRALVDTIHKMGMHVIIDWVANHSAWDNKLVTEHPEWYTKTREGNFQPTPWYDWEDIIDFDYNQPGLRKYMTEALKFWVKEAGIDGYRCDVAGFIPVDFWDNVREELDAIKPVFMLAEWESRDLYKKAFDMTYSWTLWDKLKDATTSRKGIGGLVEYMAHDVNTVPPDAYRMTFTDNHDKNSWEGNQYSNFGKGLEASMVMASTVNGMPLVYSGQEAGLDHSLKFFDKDPITWKAHPFYGMYKKLFALKHTSQALWNGAAGGEMVRVYNDKPQQVISFFREKNGDKVMPVINFSEKPVRVRLQSDYFTGNYKELFTGKDYVIKGDDVIELPAWGYLVLYGK</sequence>
<dbReference type="Proteomes" id="UP001165367">
    <property type="component" value="Unassembled WGS sequence"/>
</dbReference>
<gene>
    <name evidence="2" type="ORF">LZZ85_01520</name>
</gene>
<dbReference type="InterPro" id="IPR013780">
    <property type="entry name" value="Glyco_hydro_b"/>
</dbReference>
<dbReference type="CDD" id="cd11313">
    <property type="entry name" value="AmyAc_arch_bac_AmyA"/>
    <property type="match status" value="1"/>
</dbReference>
<keyword evidence="2" id="KW-0378">Hydrolase</keyword>
<dbReference type="InterPro" id="IPR017853">
    <property type="entry name" value="GH"/>
</dbReference>
<dbReference type="PANTHER" id="PTHR47786:SF2">
    <property type="entry name" value="GLYCOSYL HYDROLASE FAMILY 13 CATALYTIC DOMAIN-CONTAINING PROTEIN"/>
    <property type="match status" value="1"/>
</dbReference>
<dbReference type="SMART" id="SM00642">
    <property type="entry name" value="Aamy"/>
    <property type="match status" value="1"/>
</dbReference>
<comment type="caution">
    <text evidence="2">The sequence shown here is derived from an EMBL/GenBank/DDBJ whole genome shotgun (WGS) entry which is preliminary data.</text>
</comment>
<dbReference type="Gene3D" id="2.60.40.1180">
    <property type="entry name" value="Golgi alpha-mannosidase II"/>
    <property type="match status" value="1"/>
</dbReference>
<dbReference type="SUPFAM" id="SSF51445">
    <property type="entry name" value="(Trans)glycosidases"/>
    <property type="match status" value="1"/>
</dbReference>
<accession>A0ABS9KKZ0</accession>
<dbReference type="Pfam" id="PF00128">
    <property type="entry name" value="Alpha-amylase"/>
    <property type="match status" value="1"/>
</dbReference>
<name>A0ABS9KKZ0_9BACT</name>
<reference evidence="2" key="1">
    <citation type="submission" date="2022-01" db="EMBL/GenBank/DDBJ databases">
        <authorList>
            <person name="Jo J.-H."/>
            <person name="Im W.-T."/>
        </authorList>
    </citation>
    <scope>NUCLEOTIDE SEQUENCE</scope>
    <source>
        <strain evidence="2">NA20</strain>
    </source>
</reference>
<dbReference type="InterPro" id="IPR006047">
    <property type="entry name" value="GH13_cat_dom"/>
</dbReference>
<evidence type="ECO:0000259" key="1">
    <source>
        <dbReference type="SMART" id="SM00642"/>
    </source>
</evidence>
<dbReference type="RefSeq" id="WP_237868156.1">
    <property type="nucleotide sequence ID" value="NZ_JAKLTR010000001.1"/>
</dbReference>
<protein>
    <submittedName>
        <fullName evidence="2">Alpha-amylase family glycosyl hydrolase</fullName>
    </submittedName>
</protein>
<dbReference type="PANTHER" id="PTHR47786">
    <property type="entry name" value="ALPHA-1,4-GLUCAN:MALTOSE-1-PHOSPHATE MALTOSYLTRANSFERASE"/>
    <property type="match status" value="1"/>
</dbReference>
<evidence type="ECO:0000313" key="3">
    <source>
        <dbReference type="Proteomes" id="UP001165367"/>
    </source>
</evidence>
<keyword evidence="3" id="KW-1185">Reference proteome</keyword>
<dbReference type="SUPFAM" id="SSF51011">
    <property type="entry name" value="Glycosyl hydrolase domain"/>
    <property type="match status" value="1"/>
</dbReference>
<feature type="domain" description="Glycosyl hydrolase family 13 catalytic" evidence="1">
    <location>
        <begin position="28"/>
        <end position="378"/>
    </location>
</feature>
<dbReference type="GO" id="GO:0016787">
    <property type="term" value="F:hydrolase activity"/>
    <property type="evidence" value="ECO:0007669"/>
    <property type="project" value="UniProtKB-KW"/>
</dbReference>
<dbReference type="Pfam" id="PF16657">
    <property type="entry name" value="Malt_amylase_C"/>
    <property type="match status" value="1"/>
</dbReference>
<dbReference type="InterPro" id="IPR032091">
    <property type="entry name" value="Malt_amylase-like_C"/>
</dbReference>
<organism evidence="2 3">
    <name type="scientific">Terrimonas ginsenosidimutans</name>
    <dbReference type="NCBI Taxonomy" id="2908004"/>
    <lineage>
        <taxon>Bacteria</taxon>
        <taxon>Pseudomonadati</taxon>
        <taxon>Bacteroidota</taxon>
        <taxon>Chitinophagia</taxon>
        <taxon>Chitinophagales</taxon>
        <taxon>Chitinophagaceae</taxon>
        <taxon>Terrimonas</taxon>
    </lineage>
</organism>
<dbReference type="Gene3D" id="3.20.20.80">
    <property type="entry name" value="Glycosidases"/>
    <property type="match status" value="1"/>
</dbReference>
<evidence type="ECO:0000313" key="2">
    <source>
        <dbReference type="EMBL" id="MCG2612930.1"/>
    </source>
</evidence>